<evidence type="ECO:0000259" key="2">
    <source>
        <dbReference type="Pfam" id="PF13581"/>
    </source>
</evidence>
<accession>A0A561B947</accession>
<dbReference type="InterPro" id="IPR036890">
    <property type="entry name" value="HATPase_C_sf"/>
</dbReference>
<dbReference type="Pfam" id="PF13581">
    <property type="entry name" value="HATPase_c_2"/>
    <property type="match status" value="1"/>
</dbReference>
<keyword evidence="1" id="KW-0723">Serine/threonine-protein kinase</keyword>
<dbReference type="AlphaFoldDB" id="A0A561B947"/>
<dbReference type="Gene3D" id="3.30.565.10">
    <property type="entry name" value="Histidine kinase-like ATPase, C-terminal domain"/>
    <property type="match status" value="1"/>
</dbReference>
<dbReference type="InterPro" id="IPR003594">
    <property type="entry name" value="HATPase_dom"/>
</dbReference>
<sequence>MGFEHDAFVYSDDDDFLDQAAPFLHRGLTAGETVVAALPELRNDLLRGALGRRADQVIYVDIADVGRNPARIIPLWRALLDQAPGIPLRGLGEPAYPGRSAAELDEAILNELLLNVAFGRARSFRLRCPYSAKVDADPAGLHPSTDATRAAAATTFCTPLSPVPLGAVRMPFGLADLGEIRQTLEAQARPRGLDGDRLDDLTLALHEICTNSIRFGGGRGRLSLWAEGGMLVCDVADHGRIDDLLVGRVLPPTDRLGGRGVWMANQLCDLVQVRSGGSGTQVRLHAVLR</sequence>
<dbReference type="PANTHER" id="PTHR35526:SF3">
    <property type="entry name" value="ANTI-SIGMA-F FACTOR RSBW"/>
    <property type="match status" value="1"/>
</dbReference>
<evidence type="ECO:0000313" key="4">
    <source>
        <dbReference type="EMBL" id="TWD75278.1"/>
    </source>
</evidence>
<keyword evidence="1" id="KW-0418">Kinase</keyword>
<evidence type="ECO:0000259" key="3">
    <source>
        <dbReference type="Pfam" id="PF14417"/>
    </source>
</evidence>
<feature type="domain" description="Histidine kinase/HSP90-like ATPase" evidence="2">
    <location>
        <begin position="174"/>
        <end position="284"/>
    </location>
</feature>
<organism evidence="4 5">
    <name type="scientific">Kribbella amoyensis</name>
    <dbReference type="NCBI Taxonomy" id="996641"/>
    <lineage>
        <taxon>Bacteria</taxon>
        <taxon>Bacillati</taxon>
        <taxon>Actinomycetota</taxon>
        <taxon>Actinomycetes</taxon>
        <taxon>Propionibacteriales</taxon>
        <taxon>Kribbellaceae</taxon>
        <taxon>Kribbella</taxon>
    </lineage>
</organism>
<keyword evidence="1" id="KW-0808">Transferase</keyword>
<dbReference type="PANTHER" id="PTHR35526">
    <property type="entry name" value="ANTI-SIGMA-F FACTOR RSBW-RELATED"/>
    <property type="match status" value="1"/>
</dbReference>
<dbReference type="EMBL" id="VIVK01000002">
    <property type="protein sequence ID" value="TWD75278.1"/>
    <property type="molecule type" value="Genomic_DNA"/>
</dbReference>
<dbReference type="Proteomes" id="UP000318380">
    <property type="component" value="Unassembled WGS sequence"/>
</dbReference>
<dbReference type="InterPro" id="IPR025847">
    <property type="entry name" value="MEDS_domain"/>
</dbReference>
<dbReference type="CDD" id="cd16936">
    <property type="entry name" value="HATPase_RsbW-like"/>
    <property type="match status" value="1"/>
</dbReference>
<dbReference type="GO" id="GO:0004674">
    <property type="term" value="F:protein serine/threonine kinase activity"/>
    <property type="evidence" value="ECO:0007669"/>
    <property type="project" value="UniProtKB-KW"/>
</dbReference>
<dbReference type="RefSeq" id="WP_238335275.1">
    <property type="nucleotide sequence ID" value="NZ_VIVK01000002.1"/>
</dbReference>
<reference evidence="4 5" key="1">
    <citation type="submission" date="2019-06" db="EMBL/GenBank/DDBJ databases">
        <title>Sequencing the genomes of 1000 actinobacteria strains.</title>
        <authorList>
            <person name="Klenk H.-P."/>
        </authorList>
    </citation>
    <scope>NUCLEOTIDE SEQUENCE [LARGE SCALE GENOMIC DNA]</scope>
    <source>
        <strain evidence="4 5">DSM 24683</strain>
    </source>
</reference>
<name>A0A561B947_9ACTN</name>
<protein>
    <submittedName>
        <fullName evidence="4">Anti-sigma regulatory factor (Ser/Thr protein kinase)</fullName>
    </submittedName>
</protein>
<dbReference type="Pfam" id="PF14417">
    <property type="entry name" value="MEDS"/>
    <property type="match status" value="1"/>
</dbReference>
<feature type="domain" description="MEDS" evidence="3">
    <location>
        <begin position="5"/>
        <end position="133"/>
    </location>
</feature>
<dbReference type="InterPro" id="IPR050267">
    <property type="entry name" value="Anti-sigma-factor_SerPK"/>
</dbReference>
<dbReference type="SUPFAM" id="SSF55874">
    <property type="entry name" value="ATPase domain of HSP90 chaperone/DNA topoisomerase II/histidine kinase"/>
    <property type="match status" value="1"/>
</dbReference>
<evidence type="ECO:0000313" key="5">
    <source>
        <dbReference type="Proteomes" id="UP000318380"/>
    </source>
</evidence>
<keyword evidence="5" id="KW-1185">Reference proteome</keyword>
<proteinExistence type="predicted"/>
<comment type="caution">
    <text evidence="4">The sequence shown here is derived from an EMBL/GenBank/DDBJ whole genome shotgun (WGS) entry which is preliminary data.</text>
</comment>
<evidence type="ECO:0000256" key="1">
    <source>
        <dbReference type="ARBA" id="ARBA00022527"/>
    </source>
</evidence>
<dbReference type="NCBIfam" id="NF041045">
    <property type="entry name" value="RsbA_anti_sig"/>
    <property type="match status" value="1"/>
</dbReference>
<dbReference type="InterPro" id="IPR047718">
    <property type="entry name" value="RsbA-like_anti_sig"/>
</dbReference>
<gene>
    <name evidence="4" type="ORF">FB561_6716</name>
</gene>